<evidence type="ECO:0000313" key="1">
    <source>
        <dbReference type="EMBL" id="KAI4313504.1"/>
    </source>
</evidence>
<name>A0ACB9LRT5_BAUVA</name>
<dbReference type="EMBL" id="CM039436">
    <property type="protein sequence ID" value="KAI4313504.1"/>
    <property type="molecule type" value="Genomic_DNA"/>
</dbReference>
<dbReference type="Proteomes" id="UP000828941">
    <property type="component" value="Chromosome 11"/>
</dbReference>
<accession>A0ACB9LRT5</accession>
<comment type="caution">
    <text evidence="1">The sequence shown here is derived from an EMBL/GenBank/DDBJ whole genome shotgun (WGS) entry which is preliminary data.</text>
</comment>
<organism evidence="1 2">
    <name type="scientific">Bauhinia variegata</name>
    <name type="common">Purple orchid tree</name>
    <name type="synonym">Phanera variegata</name>
    <dbReference type="NCBI Taxonomy" id="167791"/>
    <lineage>
        <taxon>Eukaryota</taxon>
        <taxon>Viridiplantae</taxon>
        <taxon>Streptophyta</taxon>
        <taxon>Embryophyta</taxon>
        <taxon>Tracheophyta</taxon>
        <taxon>Spermatophyta</taxon>
        <taxon>Magnoliopsida</taxon>
        <taxon>eudicotyledons</taxon>
        <taxon>Gunneridae</taxon>
        <taxon>Pentapetalae</taxon>
        <taxon>rosids</taxon>
        <taxon>fabids</taxon>
        <taxon>Fabales</taxon>
        <taxon>Fabaceae</taxon>
        <taxon>Cercidoideae</taxon>
        <taxon>Cercideae</taxon>
        <taxon>Bauhiniinae</taxon>
        <taxon>Bauhinia</taxon>
    </lineage>
</organism>
<keyword evidence="2" id="KW-1185">Reference proteome</keyword>
<protein>
    <submittedName>
        <fullName evidence="1">Uncharacterized protein</fullName>
    </submittedName>
</protein>
<proteinExistence type="predicted"/>
<gene>
    <name evidence="1" type="ORF">L6164_026479</name>
</gene>
<sequence>MYERKINPSSLALLVFFLFTVILQQACIAQKQEACGPSSCGKITNISYPFRLKNDPPNCGNPKQLLLHSTPNFSDSYTSDRVDAYEYYNAYDNLFEHVIYLNCSNRASDDPKYVDTASCINWNSNGHIYAIAKYLSAQKLKVDCRVMMVAATSLRGPEDYDYIYNQSFSYDDIHRALSYGFEVSWLKVFCIDHCGEPRCYYNGTTKAFACSRDYCYTPLGFPTTKCGKTRLIFKFSFR</sequence>
<reference evidence="1 2" key="1">
    <citation type="journal article" date="2022" name="DNA Res.">
        <title>Chromosomal-level genome assembly of the orchid tree Bauhinia variegata (Leguminosae; Cercidoideae) supports the allotetraploid origin hypothesis of Bauhinia.</title>
        <authorList>
            <person name="Zhong Y."/>
            <person name="Chen Y."/>
            <person name="Zheng D."/>
            <person name="Pang J."/>
            <person name="Liu Y."/>
            <person name="Luo S."/>
            <person name="Meng S."/>
            <person name="Qian L."/>
            <person name="Wei D."/>
            <person name="Dai S."/>
            <person name="Zhou R."/>
        </authorList>
    </citation>
    <scope>NUCLEOTIDE SEQUENCE [LARGE SCALE GENOMIC DNA]</scope>
    <source>
        <strain evidence="1">BV-YZ2020</strain>
    </source>
</reference>
<evidence type="ECO:0000313" key="2">
    <source>
        <dbReference type="Proteomes" id="UP000828941"/>
    </source>
</evidence>